<protein>
    <submittedName>
        <fullName evidence="11 12">Disease resistance protein RGA1</fullName>
    </submittedName>
</protein>
<keyword evidence="2" id="KW-0677">Repeat</keyword>
<evidence type="ECO:0000256" key="2">
    <source>
        <dbReference type="ARBA" id="ARBA00022737"/>
    </source>
</evidence>
<dbReference type="InterPro" id="IPR056789">
    <property type="entry name" value="LRR_R13L1-DRL21"/>
</dbReference>
<dbReference type="InterPro" id="IPR042197">
    <property type="entry name" value="Apaf_helical"/>
</dbReference>
<dbReference type="Pfam" id="PF23559">
    <property type="entry name" value="WHD_DRP"/>
    <property type="match status" value="1"/>
</dbReference>
<dbReference type="Pfam" id="PF25019">
    <property type="entry name" value="LRR_R13L1-DRL21"/>
    <property type="match status" value="1"/>
</dbReference>
<dbReference type="OrthoDB" id="2973320at2759"/>
<dbReference type="Gene3D" id="1.20.5.4130">
    <property type="match status" value="1"/>
</dbReference>
<dbReference type="FunFam" id="1.10.10.10:FF:000322">
    <property type="entry name" value="Probable disease resistance protein At1g63360"/>
    <property type="match status" value="1"/>
</dbReference>
<evidence type="ECO:0000259" key="8">
    <source>
        <dbReference type="Pfam" id="PF23559"/>
    </source>
</evidence>
<accession>A0A1S3DZ25</accession>
<dbReference type="InterPro" id="IPR002182">
    <property type="entry name" value="NB-ARC"/>
</dbReference>
<reference evidence="11 12" key="2">
    <citation type="submission" date="2025-04" db="UniProtKB">
        <authorList>
            <consortium name="RefSeq"/>
        </authorList>
    </citation>
    <scope>IDENTIFICATION</scope>
    <source>
        <tissue evidence="11 12">Etiolated seedlings</tissue>
    </source>
</reference>
<evidence type="ECO:0000256" key="5">
    <source>
        <dbReference type="ARBA" id="ARBA00022840"/>
    </source>
</evidence>
<feature type="domain" description="Disease resistance protein winged helix" evidence="8">
    <location>
        <begin position="421"/>
        <end position="492"/>
    </location>
</feature>
<dbReference type="InterPro" id="IPR036388">
    <property type="entry name" value="WH-like_DNA-bd_sf"/>
</dbReference>
<evidence type="ECO:0000313" key="11">
    <source>
        <dbReference type="RefSeq" id="XP_012568451.1"/>
    </source>
</evidence>
<dbReference type="PANTHER" id="PTHR36766">
    <property type="entry name" value="PLANT BROAD-SPECTRUM MILDEW RESISTANCE PROTEIN RPW8"/>
    <property type="match status" value="1"/>
</dbReference>
<dbReference type="SUPFAM" id="SSF52058">
    <property type="entry name" value="L domain-like"/>
    <property type="match status" value="2"/>
</dbReference>
<dbReference type="AlphaFoldDB" id="A0A1S3DZ25"/>
<keyword evidence="4" id="KW-0611">Plant defense</keyword>
<dbReference type="RefSeq" id="XP_012568453.1">
    <property type="nucleotide sequence ID" value="XM_012712999.2"/>
</dbReference>
<dbReference type="Proteomes" id="UP000087171">
    <property type="component" value="Chromosome Ca2"/>
</dbReference>
<evidence type="ECO:0000313" key="10">
    <source>
        <dbReference type="Proteomes" id="UP000087171"/>
    </source>
</evidence>
<feature type="domain" description="Disease resistance N-terminal" evidence="7">
    <location>
        <begin position="6"/>
        <end position="93"/>
    </location>
</feature>
<name>A0A1S3DZ25_CICAR</name>
<dbReference type="CDD" id="cd14798">
    <property type="entry name" value="RX-CC_like"/>
    <property type="match status" value="1"/>
</dbReference>
<dbReference type="SUPFAM" id="SSF52540">
    <property type="entry name" value="P-loop containing nucleoside triphosphate hydrolases"/>
    <property type="match status" value="1"/>
</dbReference>
<evidence type="ECO:0000256" key="4">
    <source>
        <dbReference type="ARBA" id="ARBA00022821"/>
    </source>
</evidence>
<keyword evidence="5" id="KW-0067">ATP-binding</keyword>
<dbReference type="Gene3D" id="1.10.10.10">
    <property type="entry name" value="Winged helix-like DNA-binding domain superfamily/Winged helix DNA-binding domain"/>
    <property type="match status" value="1"/>
</dbReference>
<dbReference type="Gene3D" id="1.10.8.430">
    <property type="entry name" value="Helical domain of apoptotic protease-activating factors"/>
    <property type="match status" value="1"/>
</dbReference>
<dbReference type="InterPro" id="IPR041118">
    <property type="entry name" value="Rx_N"/>
</dbReference>
<dbReference type="InterPro" id="IPR038005">
    <property type="entry name" value="RX-like_CC"/>
</dbReference>
<dbReference type="Pfam" id="PF18052">
    <property type="entry name" value="Rx_N"/>
    <property type="match status" value="1"/>
</dbReference>
<evidence type="ECO:0000313" key="13">
    <source>
        <dbReference type="RefSeq" id="XP_012568453.1"/>
    </source>
</evidence>
<dbReference type="RefSeq" id="XP_073221375.1">
    <property type="nucleotide sequence ID" value="XM_073365274.1"/>
</dbReference>
<dbReference type="GeneID" id="101509038"/>
<dbReference type="PaxDb" id="3827-XP_004490619.1"/>
<feature type="domain" description="R13L1/DRL21-like LRR repeat region" evidence="9">
    <location>
        <begin position="668"/>
        <end position="793"/>
    </location>
</feature>
<dbReference type="PRINTS" id="PR00364">
    <property type="entry name" value="DISEASERSIST"/>
</dbReference>
<proteinExistence type="predicted"/>
<dbReference type="Gene3D" id="3.40.50.300">
    <property type="entry name" value="P-loop containing nucleotide triphosphate hydrolases"/>
    <property type="match status" value="1"/>
</dbReference>
<keyword evidence="10" id="KW-1185">Reference proteome</keyword>
<evidence type="ECO:0000259" key="7">
    <source>
        <dbReference type="Pfam" id="PF18052"/>
    </source>
</evidence>
<dbReference type="RefSeq" id="XP_012568452.1">
    <property type="nucleotide sequence ID" value="XM_012712998.2"/>
</dbReference>
<evidence type="ECO:0000259" key="9">
    <source>
        <dbReference type="Pfam" id="PF25019"/>
    </source>
</evidence>
<feature type="domain" description="NB-ARC" evidence="6">
    <location>
        <begin position="158"/>
        <end position="339"/>
    </location>
</feature>
<organism evidence="10 13">
    <name type="scientific">Cicer arietinum</name>
    <name type="common">Chickpea</name>
    <name type="synonym">Garbanzo</name>
    <dbReference type="NCBI Taxonomy" id="3827"/>
    <lineage>
        <taxon>Eukaryota</taxon>
        <taxon>Viridiplantae</taxon>
        <taxon>Streptophyta</taxon>
        <taxon>Embryophyta</taxon>
        <taxon>Tracheophyta</taxon>
        <taxon>Spermatophyta</taxon>
        <taxon>Magnoliopsida</taxon>
        <taxon>eudicotyledons</taxon>
        <taxon>Gunneridae</taxon>
        <taxon>Pentapetalae</taxon>
        <taxon>rosids</taxon>
        <taxon>fabids</taxon>
        <taxon>Fabales</taxon>
        <taxon>Fabaceae</taxon>
        <taxon>Papilionoideae</taxon>
        <taxon>50 kb inversion clade</taxon>
        <taxon>NPAAA clade</taxon>
        <taxon>Hologalegina</taxon>
        <taxon>IRL clade</taxon>
        <taxon>Cicereae</taxon>
        <taxon>Cicer</taxon>
    </lineage>
</organism>
<gene>
    <name evidence="11 12 13" type="primary">LOC101509038</name>
</gene>
<dbReference type="KEGG" id="cam:101509038"/>
<dbReference type="RefSeq" id="XP_012568451.1">
    <property type="nucleotide sequence ID" value="XM_012712997.2"/>
</dbReference>
<dbReference type="InterPro" id="IPR032675">
    <property type="entry name" value="LRR_dom_sf"/>
</dbReference>
<keyword evidence="1" id="KW-0433">Leucine-rich repeat</keyword>
<dbReference type="Pfam" id="PF00931">
    <property type="entry name" value="NB-ARC"/>
    <property type="match status" value="1"/>
</dbReference>
<evidence type="ECO:0000313" key="12">
    <source>
        <dbReference type="RefSeq" id="XP_012568452.1"/>
    </source>
</evidence>
<dbReference type="RefSeq" id="XP_073221374.1">
    <property type="nucleotide sequence ID" value="XM_073365273.1"/>
</dbReference>
<reference evidence="10" key="1">
    <citation type="journal article" date="2013" name="Nat. Biotechnol.">
        <title>Draft genome sequence of chickpea (Cicer arietinum) provides a resource for trait improvement.</title>
        <authorList>
            <person name="Varshney R.K."/>
            <person name="Song C."/>
            <person name="Saxena R.K."/>
            <person name="Azam S."/>
            <person name="Yu S."/>
            <person name="Sharpe A.G."/>
            <person name="Cannon S."/>
            <person name="Baek J."/>
            <person name="Rosen B.D."/>
            <person name="Tar'an B."/>
            <person name="Millan T."/>
            <person name="Zhang X."/>
            <person name="Ramsay L.D."/>
            <person name="Iwata A."/>
            <person name="Wang Y."/>
            <person name="Nelson W."/>
            <person name="Farmer A.D."/>
            <person name="Gaur P.M."/>
            <person name="Soderlund C."/>
            <person name="Penmetsa R.V."/>
            <person name="Xu C."/>
            <person name="Bharti A.K."/>
            <person name="He W."/>
            <person name="Winter P."/>
            <person name="Zhao S."/>
            <person name="Hane J.K."/>
            <person name="Carrasquilla-Garcia N."/>
            <person name="Condie J.A."/>
            <person name="Upadhyaya H.D."/>
            <person name="Luo M.C."/>
            <person name="Thudi M."/>
            <person name="Gowda C.L."/>
            <person name="Singh N.P."/>
            <person name="Lichtenzveig J."/>
            <person name="Gali K.K."/>
            <person name="Rubio J."/>
            <person name="Nadarajan N."/>
            <person name="Dolezel J."/>
            <person name="Bansal K.C."/>
            <person name="Xu X."/>
            <person name="Edwards D."/>
            <person name="Zhang G."/>
            <person name="Kahl G."/>
            <person name="Gil J."/>
            <person name="Singh K.B."/>
            <person name="Datta S.K."/>
            <person name="Jackson S.A."/>
            <person name="Wang J."/>
            <person name="Cook D.R."/>
        </authorList>
    </citation>
    <scope>NUCLEOTIDE SEQUENCE [LARGE SCALE GENOMIC DNA]</scope>
    <source>
        <strain evidence="10">cv. CDC Frontier</strain>
    </source>
</reference>
<dbReference type="InterPro" id="IPR058922">
    <property type="entry name" value="WHD_DRP"/>
</dbReference>
<dbReference type="GO" id="GO:0051707">
    <property type="term" value="P:response to other organism"/>
    <property type="evidence" value="ECO:0007669"/>
    <property type="project" value="UniProtKB-ARBA"/>
</dbReference>
<dbReference type="GO" id="GO:0005524">
    <property type="term" value="F:ATP binding"/>
    <property type="evidence" value="ECO:0007669"/>
    <property type="project" value="UniProtKB-KW"/>
</dbReference>
<dbReference type="PANTHER" id="PTHR36766:SF42">
    <property type="entry name" value="NB-ARC DOMAIN DISEASE RESISTANCE PROTEIN"/>
    <property type="match status" value="1"/>
</dbReference>
<sequence length="1003" mass="114739">MADPILGVVFENLTSLLRNEFSTLSGIKSKAQKLSTTLDLIKAVLQDADHRQLTDRSIMLWLQQLKDAVYVLDDILDQFSTQSRRLRGSSSFKPKNIMFRHEIGNKFKEITRRFDQIAECKNKFLLREDVTVRESSIEVAEWRQTSSIIAEPKVYGRENDKDKIVEFLLTQARDSDFLSVYPIVGLGGVGKTTLSQLVYNDDRVSSNFNTKIWICVSEVFSVKRILCSVIESITREKCDFLNLDVIQRKVQELFQGKRYLLVLDDVWNQNQQLEFGLSQEKWNKLKSVLLCGSKGSSILVSTRDEVVAEIMGTCQAHLLSGLSENECWLLFKQYAFRHDREERAELVAIGKDIVKKCGGLPLAAQALGGLMSSRSGEKEWLEIKESKLWALPHENSILPALRLSYFHLTPTLKQCFAFCAIFPKGMKIMKEELIHLWMANGFIASRENLEVEDVGSMIWNELCQKSFFQDIQINDYLENISFKMHDLVHDLAQSVMAQECMILENANMTNLSEGTHHISFHSTSLLSFNKGAFKKIESLRTLFQFNYYKKIKPKYFPYNHSLRVLCTTSLPISSLGSLIHLRYLELRGLDIKIFPDSIYSLQNLEILKIINFVKLSCLPKRLACLQNLRHLVIEGCYSLSRMFPYIGKLSSLRTLSVYFVSLEGGHTLAELCDLNLGGKLNIKGLQNVGSLSEAQEANLMCKKDLRELCLSWKSNCGFSETPTISAQQVLEGLQPHTNLKWLKIHCYQGLYFPTWINFLSSLVALELRDCKNCVRLSPLGKLPSLKQLELCQMHNVKYMDDDDESHNGMEVRVFPSLEVLSLKELPNLEGLLKVEREEMFHCLSSLTIFNCPKLGLPCLPSVKDLSVYGCNNELLKSISTFYGLTNLDLYGGNQITSFPERMLRNLTCLQTLKVFDFPKLKELPIELEPSPEQICEGLQSLRTMKIIYCEGLRYLPEGMQYLTSLEVLEIRECPTLEERCKEGTGEDWDKIAHIPKLNIGWRE</sequence>
<evidence type="ECO:0000259" key="6">
    <source>
        <dbReference type="Pfam" id="PF00931"/>
    </source>
</evidence>
<dbReference type="Gene3D" id="3.80.10.10">
    <property type="entry name" value="Ribonuclease Inhibitor"/>
    <property type="match status" value="2"/>
</dbReference>
<dbReference type="GO" id="GO:0043531">
    <property type="term" value="F:ADP binding"/>
    <property type="evidence" value="ECO:0007669"/>
    <property type="project" value="InterPro"/>
</dbReference>
<evidence type="ECO:0000256" key="3">
    <source>
        <dbReference type="ARBA" id="ARBA00022741"/>
    </source>
</evidence>
<dbReference type="InterPro" id="IPR027417">
    <property type="entry name" value="P-loop_NTPase"/>
</dbReference>
<keyword evidence="3" id="KW-0547">Nucleotide-binding</keyword>
<dbReference type="eggNOG" id="KOG4658">
    <property type="taxonomic scope" value="Eukaryota"/>
</dbReference>
<dbReference type="GO" id="GO:0006952">
    <property type="term" value="P:defense response"/>
    <property type="evidence" value="ECO:0007669"/>
    <property type="project" value="UniProtKB-KW"/>
</dbReference>
<evidence type="ECO:0000256" key="1">
    <source>
        <dbReference type="ARBA" id="ARBA00022614"/>
    </source>
</evidence>